<evidence type="ECO:0000256" key="6">
    <source>
        <dbReference type="ARBA" id="ARBA00022737"/>
    </source>
</evidence>
<dbReference type="InterPro" id="IPR000719">
    <property type="entry name" value="Prot_kinase_dom"/>
</dbReference>
<gene>
    <name evidence="18" type="ORF">TTHERM_00077720</name>
</gene>
<feature type="domain" description="PH" evidence="16">
    <location>
        <begin position="43"/>
        <end position="141"/>
    </location>
</feature>
<comment type="similarity">
    <text evidence="11">Belongs to the protein kinase superfamily. Ser/Thr protein kinase family. CDPK subfamily.</text>
</comment>
<dbReference type="FunFam" id="3.30.200.20:FF:000315">
    <property type="entry name" value="Calcium-dependent protein kinase 3"/>
    <property type="match status" value="1"/>
</dbReference>
<dbReference type="GO" id="GO:0046872">
    <property type="term" value="F:metal ion binding"/>
    <property type="evidence" value="ECO:0007669"/>
    <property type="project" value="UniProtKB-KW"/>
</dbReference>
<dbReference type="PANTHER" id="PTHR24347">
    <property type="entry name" value="SERINE/THREONINE-PROTEIN KINASE"/>
    <property type="match status" value="1"/>
</dbReference>
<evidence type="ECO:0000259" key="17">
    <source>
        <dbReference type="PROSITE" id="PS50011"/>
    </source>
</evidence>
<dbReference type="InParanoid" id="Q23FZ2"/>
<sequence length="636" mass="73213">MINSQVKASKVKESLFDDLDQNTRESYKMWSKNIPLIPKKTDQRSIEGTLFRKSIKKGYWKSNTYQLIGNKLIKFTAESGKPEKFANIENYRLEKIKLEEKGDKDIKYGFRLTHNCKFVELYARNKEHMLMWFELVKRQCVLTTFQNDYSTIKLMGKGNFARVYYARSKLTGGEFAVKAFEKDKFAQIEIDRPALIKEISILRKMNHPGVIKMYEVYENETHIFLVNELLKGGELFHKLKGHGQFDEVYVAQLMTTLLDSIHYISQRNILHRDIKPENLILRSKNNDTDLCLADFGLADYYDPKGGYMFQRCGTPGYVAPEVLADKIYDFKVDTFSAGVIMFILLTGSSPFKGKSYDEIVIKNYNCTIDFNYNEMGKYLSAECFDLLQKLLKKDPLERYSAIQALNHPWFAKMKAATPTTQQKSSVVSSQTSLEGDQIVRIAPKDNLQLKSKTPLMNSKWSEPQEQQSPETWKKQQQQGRNSVSEYIDSPMSRQAQDSPQIKTPGGSQYSQPFKKTPDSNGSSKIKQETPVIKMQSVPECMDEYDIDPSSLEDAHSPLIENMKNLQKYDLNNKNSKKFKEVYQSPIIKNPSNLFSNGNQQQGQQVNNLTQNLNASNNTNQDVKNTKSIREKLIQNV</sequence>
<dbReference type="InterPro" id="IPR008271">
    <property type="entry name" value="Ser/Thr_kinase_AS"/>
</dbReference>
<evidence type="ECO:0000256" key="1">
    <source>
        <dbReference type="ARBA" id="ARBA00001946"/>
    </source>
</evidence>
<feature type="region of interest" description="Disordered" evidence="15">
    <location>
        <begin position="444"/>
        <end position="533"/>
    </location>
</feature>
<evidence type="ECO:0000256" key="5">
    <source>
        <dbReference type="ARBA" id="ARBA00022723"/>
    </source>
</evidence>
<dbReference type="SUPFAM" id="SSF50729">
    <property type="entry name" value="PH domain-like"/>
    <property type="match status" value="1"/>
</dbReference>
<evidence type="ECO:0000256" key="8">
    <source>
        <dbReference type="ARBA" id="ARBA00022777"/>
    </source>
</evidence>
<reference evidence="19" key="1">
    <citation type="journal article" date="2006" name="PLoS Biol.">
        <title>Macronuclear genome sequence of the ciliate Tetrahymena thermophila, a model eukaryote.</title>
        <authorList>
            <person name="Eisen J.A."/>
            <person name="Coyne R.S."/>
            <person name="Wu M."/>
            <person name="Wu D."/>
            <person name="Thiagarajan M."/>
            <person name="Wortman J.R."/>
            <person name="Badger J.H."/>
            <person name="Ren Q."/>
            <person name="Amedeo P."/>
            <person name="Jones K.M."/>
            <person name="Tallon L.J."/>
            <person name="Delcher A.L."/>
            <person name="Salzberg S.L."/>
            <person name="Silva J.C."/>
            <person name="Haas B.J."/>
            <person name="Majoros W.H."/>
            <person name="Farzad M."/>
            <person name="Carlton J.M."/>
            <person name="Smith R.K. Jr."/>
            <person name="Garg J."/>
            <person name="Pearlman R.E."/>
            <person name="Karrer K.M."/>
            <person name="Sun L."/>
            <person name="Manning G."/>
            <person name="Elde N.C."/>
            <person name="Turkewitz A.P."/>
            <person name="Asai D.J."/>
            <person name="Wilkes D.E."/>
            <person name="Wang Y."/>
            <person name="Cai H."/>
            <person name="Collins K."/>
            <person name="Stewart B.A."/>
            <person name="Lee S.R."/>
            <person name="Wilamowska K."/>
            <person name="Weinberg Z."/>
            <person name="Ruzzo W.L."/>
            <person name="Wloga D."/>
            <person name="Gaertig J."/>
            <person name="Frankel J."/>
            <person name="Tsao C.-C."/>
            <person name="Gorovsky M.A."/>
            <person name="Keeling P.J."/>
            <person name="Waller R.F."/>
            <person name="Patron N.J."/>
            <person name="Cherry J.M."/>
            <person name="Stover N.A."/>
            <person name="Krieger C.J."/>
            <person name="del Toro C."/>
            <person name="Ryder H.F."/>
            <person name="Williamson S.C."/>
            <person name="Barbeau R.A."/>
            <person name="Hamilton E.P."/>
            <person name="Orias E."/>
        </authorList>
    </citation>
    <scope>NUCLEOTIDE SEQUENCE [LARGE SCALE GENOMIC DNA]</scope>
    <source>
        <strain evidence="19">SB210</strain>
    </source>
</reference>
<dbReference type="InterPro" id="IPR001849">
    <property type="entry name" value="PH_domain"/>
</dbReference>
<comment type="catalytic activity">
    <reaction evidence="12">
        <text>L-threonyl-[protein] + ATP = O-phospho-L-threonyl-[protein] + ADP + H(+)</text>
        <dbReference type="Rhea" id="RHEA:46608"/>
        <dbReference type="Rhea" id="RHEA-COMP:11060"/>
        <dbReference type="Rhea" id="RHEA-COMP:11605"/>
        <dbReference type="ChEBI" id="CHEBI:15378"/>
        <dbReference type="ChEBI" id="CHEBI:30013"/>
        <dbReference type="ChEBI" id="CHEBI:30616"/>
        <dbReference type="ChEBI" id="CHEBI:61977"/>
        <dbReference type="ChEBI" id="CHEBI:456216"/>
        <dbReference type="EC" id="2.7.11.1"/>
    </reaction>
</comment>
<dbReference type="GeneID" id="7837019"/>
<evidence type="ECO:0000256" key="15">
    <source>
        <dbReference type="SAM" id="MobiDB-lite"/>
    </source>
</evidence>
<feature type="compositionally biased region" description="Polar residues" evidence="15">
    <location>
        <begin position="491"/>
        <end position="524"/>
    </location>
</feature>
<dbReference type="SMART" id="SM00220">
    <property type="entry name" value="S_TKc"/>
    <property type="match status" value="1"/>
</dbReference>
<dbReference type="CDD" id="cd05117">
    <property type="entry name" value="STKc_CAMK"/>
    <property type="match status" value="1"/>
</dbReference>
<comment type="cofactor">
    <cofactor evidence="1">
        <name>Mg(2+)</name>
        <dbReference type="ChEBI" id="CHEBI:18420"/>
    </cofactor>
</comment>
<dbReference type="GO" id="GO:0004674">
    <property type="term" value="F:protein serine/threonine kinase activity"/>
    <property type="evidence" value="ECO:0007669"/>
    <property type="project" value="UniProtKB-KW"/>
</dbReference>
<dbReference type="GO" id="GO:0005524">
    <property type="term" value="F:ATP binding"/>
    <property type="evidence" value="ECO:0007669"/>
    <property type="project" value="UniProtKB-KW"/>
</dbReference>
<keyword evidence="6" id="KW-0677">Repeat</keyword>
<keyword evidence="10" id="KW-0067">ATP-binding</keyword>
<keyword evidence="9" id="KW-0106">Calcium</keyword>
<dbReference type="KEGG" id="tet:TTHERM_00077720"/>
<evidence type="ECO:0000256" key="3">
    <source>
        <dbReference type="ARBA" id="ARBA00022527"/>
    </source>
</evidence>
<feature type="domain" description="Protein kinase" evidence="17">
    <location>
        <begin position="149"/>
        <end position="410"/>
    </location>
</feature>
<evidence type="ECO:0000256" key="14">
    <source>
        <dbReference type="SAM" id="Coils"/>
    </source>
</evidence>
<dbReference type="OrthoDB" id="1738954at2759"/>
<feature type="compositionally biased region" description="Polar residues" evidence="15">
    <location>
        <begin position="448"/>
        <end position="484"/>
    </location>
</feature>
<dbReference type="Gene3D" id="2.30.29.30">
    <property type="entry name" value="Pleckstrin-homology domain (PH domain)/Phosphotyrosine-binding domain (PTB)"/>
    <property type="match status" value="1"/>
</dbReference>
<dbReference type="Proteomes" id="UP000009168">
    <property type="component" value="Unassembled WGS sequence"/>
</dbReference>
<dbReference type="RefSeq" id="XP_001015713.1">
    <property type="nucleotide sequence ID" value="XM_001015713.1"/>
</dbReference>
<comment type="catalytic activity">
    <reaction evidence="13">
        <text>L-seryl-[protein] + ATP = O-phospho-L-seryl-[protein] + ADP + H(+)</text>
        <dbReference type="Rhea" id="RHEA:17989"/>
        <dbReference type="Rhea" id="RHEA-COMP:9863"/>
        <dbReference type="Rhea" id="RHEA-COMP:11604"/>
        <dbReference type="ChEBI" id="CHEBI:15378"/>
        <dbReference type="ChEBI" id="CHEBI:29999"/>
        <dbReference type="ChEBI" id="CHEBI:30616"/>
        <dbReference type="ChEBI" id="CHEBI:83421"/>
        <dbReference type="ChEBI" id="CHEBI:456216"/>
        <dbReference type="EC" id="2.7.11.1"/>
    </reaction>
</comment>
<keyword evidence="8 18" id="KW-0418">Kinase</keyword>
<dbReference type="PROSITE" id="PS00108">
    <property type="entry name" value="PROTEIN_KINASE_ST"/>
    <property type="match status" value="1"/>
</dbReference>
<evidence type="ECO:0000256" key="4">
    <source>
        <dbReference type="ARBA" id="ARBA00022679"/>
    </source>
</evidence>
<dbReference type="EC" id="2.7.11.1" evidence="2"/>
<evidence type="ECO:0000256" key="10">
    <source>
        <dbReference type="ARBA" id="ARBA00022840"/>
    </source>
</evidence>
<dbReference type="eggNOG" id="KOG0032">
    <property type="taxonomic scope" value="Eukaryota"/>
</dbReference>
<evidence type="ECO:0000259" key="16">
    <source>
        <dbReference type="PROSITE" id="PS50003"/>
    </source>
</evidence>
<evidence type="ECO:0000256" key="13">
    <source>
        <dbReference type="ARBA" id="ARBA00048679"/>
    </source>
</evidence>
<dbReference type="HOGENOM" id="CLU_000288_177_1_1"/>
<evidence type="ECO:0000256" key="7">
    <source>
        <dbReference type="ARBA" id="ARBA00022741"/>
    </source>
</evidence>
<dbReference type="FunFam" id="1.10.510.10:FF:000945">
    <property type="entry name" value="Uncharacterized protein"/>
    <property type="match status" value="1"/>
</dbReference>
<dbReference type="EMBL" id="GG662704">
    <property type="protein sequence ID" value="EAR95468.1"/>
    <property type="molecule type" value="Genomic_DNA"/>
</dbReference>
<dbReference type="OMA" id="HCKIDYP"/>
<keyword evidence="5" id="KW-0479">Metal-binding</keyword>
<feature type="coiled-coil region" evidence="14">
    <location>
        <begin position="598"/>
        <end position="625"/>
    </location>
</feature>
<dbReference type="SMART" id="SM00233">
    <property type="entry name" value="PH"/>
    <property type="match status" value="1"/>
</dbReference>
<evidence type="ECO:0000256" key="9">
    <source>
        <dbReference type="ARBA" id="ARBA00022837"/>
    </source>
</evidence>
<keyword evidence="19" id="KW-1185">Reference proteome</keyword>
<evidence type="ECO:0000256" key="2">
    <source>
        <dbReference type="ARBA" id="ARBA00012513"/>
    </source>
</evidence>
<dbReference type="InterPro" id="IPR011993">
    <property type="entry name" value="PH-like_dom_sf"/>
</dbReference>
<keyword evidence="14" id="KW-0175">Coiled coil</keyword>
<dbReference type="Pfam" id="PF00069">
    <property type="entry name" value="Pkinase"/>
    <property type="match status" value="1"/>
</dbReference>
<keyword evidence="7" id="KW-0547">Nucleotide-binding</keyword>
<organism evidence="18 19">
    <name type="scientific">Tetrahymena thermophila (strain SB210)</name>
    <dbReference type="NCBI Taxonomy" id="312017"/>
    <lineage>
        <taxon>Eukaryota</taxon>
        <taxon>Sar</taxon>
        <taxon>Alveolata</taxon>
        <taxon>Ciliophora</taxon>
        <taxon>Intramacronucleata</taxon>
        <taxon>Oligohymenophorea</taxon>
        <taxon>Hymenostomatida</taxon>
        <taxon>Tetrahymenina</taxon>
        <taxon>Tetrahymenidae</taxon>
        <taxon>Tetrahymena</taxon>
    </lineage>
</organism>
<name>Q23FZ2_TETTS</name>
<keyword evidence="4" id="KW-0808">Transferase</keyword>
<accession>Q23FZ2</accession>
<evidence type="ECO:0000313" key="19">
    <source>
        <dbReference type="Proteomes" id="UP000009168"/>
    </source>
</evidence>
<dbReference type="PROSITE" id="PS50003">
    <property type="entry name" value="PH_DOMAIN"/>
    <property type="match status" value="1"/>
</dbReference>
<dbReference type="Gene3D" id="1.10.510.10">
    <property type="entry name" value="Transferase(Phosphotransferase) domain 1"/>
    <property type="match status" value="1"/>
</dbReference>
<keyword evidence="3" id="KW-0723">Serine/threonine-protein kinase</keyword>
<dbReference type="SUPFAM" id="SSF56112">
    <property type="entry name" value="Protein kinase-like (PK-like)"/>
    <property type="match status" value="1"/>
</dbReference>
<dbReference type="InterPro" id="IPR011009">
    <property type="entry name" value="Kinase-like_dom_sf"/>
</dbReference>
<proteinExistence type="inferred from homology"/>
<dbReference type="AlphaFoldDB" id="Q23FZ2"/>
<dbReference type="PROSITE" id="PS50011">
    <property type="entry name" value="PROTEIN_KINASE_DOM"/>
    <property type="match status" value="1"/>
</dbReference>
<evidence type="ECO:0000256" key="11">
    <source>
        <dbReference type="ARBA" id="ARBA00024334"/>
    </source>
</evidence>
<protein>
    <recommendedName>
        <fullName evidence="2">non-specific serine/threonine protein kinase</fullName>
        <ecNumber evidence="2">2.7.11.1</ecNumber>
    </recommendedName>
</protein>
<evidence type="ECO:0000256" key="12">
    <source>
        <dbReference type="ARBA" id="ARBA00047899"/>
    </source>
</evidence>
<evidence type="ECO:0000313" key="18">
    <source>
        <dbReference type="EMBL" id="EAR95468.1"/>
    </source>
</evidence>